<dbReference type="InParanoid" id="A0A1Q6DSX7"/>
<organism evidence="1 2">
    <name type="scientific">Methanohalarchaeum thermophilum</name>
    <dbReference type="NCBI Taxonomy" id="1903181"/>
    <lineage>
        <taxon>Archaea</taxon>
        <taxon>Methanobacteriati</taxon>
        <taxon>Methanobacteriota</taxon>
        <taxon>Methanonatronarchaeia</taxon>
        <taxon>Methanonatronarchaeales</taxon>
        <taxon>Methanonatronarchaeaceae</taxon>
        <taxon>Candidatus Methanohalarchaeum</taxon>
    </lineage>
</organism>
<protein>
    <submittedName>
        <fullName evidence="1">Uncharacterized protein</fullName>
    </submittedName>
</protein>
<gene>
    <name evidence="1" type="ORF">BTN85_2088</name>
</gene>
<evidence type="ECO:0000313" key="2">
    <source>
        <dbReference type="Proteomes" id="UP000185744"/>
    </source>
</evidence>
<dbReference type="STRING" id="1903181.BTN85_2088"/>
<dbReference type="Proteomes" id="UP000185744">
    <property type="component" value="Unassembled WGS sequence"/>
</dbReference>
<sequence>MDGIGPCEQADRRHHSDVVFIFGKPLDSAERVVHQGRKTLMSQGLEKKSI</sequence>
<comment type="caution">
    <text evidence="1">The sequence shown here is derived from an EMBL/GenBank/DDBJ whole genome shotgun (WGS) entry which is preliminary data.</text>
</comment>
<dbReference type="EMBL" id="MSDW01000002">
    <property type="protein sequence ID" value="OKY77437.1"/>
    <property type="molecule type" value="Genomic_DNA"/>
</dbReference>
<name>A0A1Q6DSX7_METT1</name>
<dbReference type="AlphaFoldDB" id="A0A1Q6DSX7"/>
<accession>A0A1Q6DSX7</accession>
<evidence type="ECO:0000313" key="1">
    <source>
        <dbReference type="EMBL" id="OKY77437.1"/>
    </source>
</evidence>
<keyword evidence="2" id="KW-1185">Reference proteome</keyword>
<proteinExistence type="predicted"/>
<reference evidence="1" key="1">
    <citation type="submission" date="2016-12" db="EMBL/GenBank/DDBJ databases">
        <title>Discovery of methanogenic haloarchaea.</title>
        <authorList>
            <person name="Sorokin D.Y."/>
            <person name="Makarova K.S."/>
            <person name="Abbas B."/>
            <person name="Ferrer M."/>
            <person name="Golyshin P.N."/>
        </authorList>
    </citation>
    <scope>NUCLEOTIDE SEQUENCE [LARGE SCALE GENOMIC DNA]</scope>
    <source>
        <strain evidence="1">HMET1</strain>
    </source>
</reference>